<evidence type="ECO:0000256" key="9">
    <source>
        <dbReference type="ARBA" id="ARBA00022722"/>
    </source>
</evidence>
<feature type="binding site" evidence="14 15">
    <location>
        <position position="73"/>
    </location>
    <ligand>
        <name>a divalent metal cation</name>
        <dbReference type="ChEBI" id="CHEBI:60240"/>
    </ligand>
</feature>
<dbReference type="InterPro" id="IPR024567">
    <property type="entry name" value="RNase_HII/HIII_dom"/>
</dbReference>
<comment type="similarity">
    <text evidence="5 14 16">Belongs to the RNase HII family.</text>
</comment>
<evidence type="ECO:0000256" key="11">
    <source>
        <dbReference type="ARBA" id="ARBA00022759"/>
    </source>
</evidence>
<keyword evidence="13 14" id="KW-0464">Manganese</keyword>
<dbReference type="EC" id="3.1.26.4" evidence="6 14"/>
<dbReference type="GO" id="GO:0005737">
    <property type="term" value="C:cytoplasm"/>
    <property type="evidence" value="ECO:0007669"/>
    <property type="project" value="UniProtKB-SubCell"/>
</dbReference>
<dbReference type="CDD" id="cd07182">
    <property type="entry name" value="RNase_HII_bacteria_HII_like"/>
    <property type="match status" value="1"/>
</dbReference>
<dbReference type="KEGG" id="ckp:ckrop_1176"/>
<proteinExistence type="inferred from homology"/>
<dbReference type="HOGENOM" id="CLU_036532_1_0_11"/>
<organism evidence="18 19">
    <name type="scientific">Corynebacterium kroppenstedtii (strain DSM 44385 / JCM 11950 / CIP 105744 / CCUG 35717)</name>
    <dbReference type="NCBI Taxonomy" id="645127"/>
    <lineage>
        <taxon>Bacteria</taxon>
        <taxon>Bacillati</taxon>
        <taxon>Actinomycetota</taxon>
        <taxon>Actinomycetes</taxon>
        <taxon>Mycobacteriales</taxon>
        <taxon>Corynebacteriaceae</taxon>
        <taxon>Corynebacterium</taxon>
    </lineage>
</organism>
<dbReference type="GO" id="GO:0032299">
    <property type="term" value="C:ribonuclease H2 complex"/>
    <property type="evidence" value="ECO:0007669"/>
    <property type="project" value="TreeGrafter"/>
</dbReference>
<dbReference type="HAMAP" id="MF_00052_B">
    <property type="entry name" value="RNase_HII_B"/>
    <property type="match status" value="1"/>
</dbReference>
<evidence type="ECO:0000259" key="17">
    <source>
        <dbReference type="PROSITE" id="PS51975"/>
    </source>
</evidence>
<feature type="binding site" evidence="14 15">
    <location>
        <position position="166"/>
    </location>
    <ligand>
        <name>a divalent metal cation</name>
        <dbReference type="ChEBI" id="CHEBI:60240"/>
    </ligand>
</feature>
<evidence type="ECO:0000256" key="13">
    <source>
        <dbReference type="ARBA" id="ARBA00023211"/>
    </source>
</evidence>
<dbReference type="Pfam" id="PF01351">
    <property type="entry name" value="RNase_HII"/>
    <property type="match status" value="1"/>
</dbReference>
<comment type="cofactor">
    <cofactor evidence="14 15">
        <name>Mn(2+)</name>
        <dbReference type="ChEBI" id="CHEBI:29035"/>
    </cofactor>
    <cofactor evidence="14 15">
        <name>Mg(2+)</name>
        <dbReference type="ChEBI" id="CHEBI:18420"/>
    </cofactor>
    <text evidence="14 15">Manganese or magnesium. Binds 1 divalent metal ion per monomer in the absence of substrate. May bind a second metal ion after substrate binding.</text>
</comment>
<dbReference type="EMBL" id="CP001620">
    <property type="protein sequence ID" value="ACR17921.1"/>
    <property type="molecule type" value="Genomic_DNA"/>
</dbReference>
<keyword evidence="12 14" id="KW-0378">Hydrolase</keyword>
<evidence type="ECO:0000313" key="18">
    <source>
        <dbReference type="EMBL" id="ACR17921.1"/>
    </source>
</evidence>
<dbReference type="SUPFAM" id="SSF53098">
    <property type="entry name" value="Ribonuclease H-like"/>
    <property type="match status" value="1"/>
</dbReference>
<evidence type="ECO:0000256" key="5">
    <source>
        <dbReference type="ARBA" id="ARBA00007383"/>
    </source>
</evidence>
<accession>C4LJB6</accession>
<dbReference type="PANTHER" id="PTHR10954:SF18">
    <property type="entry name" value="RIBONUCLEASE HII"/>
    <property type="match status" value="1"/>
</dbReference>
<evidence type="ECO:0000256" key="16">
    <source>
        <dbReference type="RuleBase" id="RU003515"/>
    </source>
</evidence>
<evidence type="ECO:0000256" key="1">
    <source>
        <dbReference type="ARBA" id="ARBA00000077"/>
    </source>
</evidence>
<evidence type="ECO:0000256" key="2">
    <source>
        <dbReference type="ARBA" id="ARBA00001946"/>
    </source>
</evidence>
<evidence type="ECO:0000256" key="6">
    <source>
        <dbReference type="ARBA" id="ARBA00012180"/>
    </source>
</evidence>
<dbReference type="Proteomes" id="UP000001473">
    <property type="component" value="Chromosome"/>
</dbReference>
<keyword evidence="11 14" id="KW-0255">Endonuclease</keyword>
<evidence type="ECO:0000256" key="12">
    <source>
        <dbReference type="ARBA" id="ARBA00022801"/>
    </source>
</evidence>
<dbReference type="GO" id="GO:0004523">
    <property type="term" value="F:RNA-DNA hybrid ribonuclease activity"/>
    <property type="evidence" value="ECO:0007669"/>
    <property type="project" value="UniProtKB-UniRule"/>
</dbReference>
<dbReference type="eggNOG" id="COG0164">
    <property type="taxonomic scope" value="Bacteria"/>
</dbReference>
<feature type="domain" description="RNase H type-2" evidence="17">
    <location>
        <begin position="66"/>
        <end position="257"/>
    </location>
</feature>
<dbReference type="STRING" id="645127.ckrop_1176"/>
<comment type="function">
    <text evidence="3 14 16">Endonuclease that specifically degrades the RNA of RNA-DNA hybrids.</text>
</comment>
<dbReference type="InterPro" id="IPR036397">
    <property type="entry name" value="RNaseH_sf"/>
</dbReference>
<comment type="subcellular location">
    <subcellularLocation>
        <location evidence="4 14">Cytoplasm</location>
    </subcellularLocation>
</comment>
<dbReference type="NCBIfam" id="NF000595">
    <property type="entry name" value="PRK00015.1-3"/>
    <property type="match status" value="1"/>
</dbReference>
<dbReference type="PROSITE" id="PS51975">
    <property type="entry name" value="RNASE_H_2"/>
    <property type="match status" value="1"/>
</dbReference>
<comment type="catalytic activity">
    <reaction evidence="1 14 15 16">
        <text>Endonucleolytic cleavage to 5'-phosphomonoester.</text>
        <dbReference type="EC" id="3.1.26.4"/>
    </reaction>
</comment>
<dbReference type="GO" id="GO:0006298">
    <property type="term" value="P:mismatch repair"/>
    <property type="evidence" value="ECO:0007669"/>
    <property type="project" value="TreeGrafter"/>
</dbReference>
<dbReference type="AlphaFoldDB" id="C4LJB6"/>
<keyword evidence="8 14" id="KW-0963">Cytoplasm</keyword>
<gene>
    <name evidence="14" type="primary">rnhB</name>
    <name evidence="18" type="ordered locus">ckrop_1176</name>
</gene>
<evidence type="ECO:0000313" key="19">
    <source>
        <dbReference type="Proteomes" id="UP000001473"/>
    </source>
</evidence>
<dbReference type="GO" id="GO:0030145">
    <property type="term" value="F:manganese ion binding"/>
    <property type="evidence" value="ECO:0007669"/>
    <property type="project" value="UniProtKB-UniRule"/>
</dbReference>
<evidence type="ECO:0000256" key="4">
    <source>
        <dbReference type="ARBA" id="ARBA00004496"/>
    </source>
</evidence>
<dbReference type="GO" id="GO:0003723">
    <property type="term" value="F:RNA binding"/>
    <property type="evidence" value="ECO:0007669"/>
    <property type="project" value="UniProtKB-UniRule"/>
</dbReference>
<evidence type="ECO:0000256" key="7">
    <source>
        <dbReference type="ARBA" id="ARBA00019179"/>
    </source>
</evidence>
<name>C4LJB6_CORK4</name>
<dbReference type="GO" id="GO:0043137">
    <property type="term" value="P:DNA replication, removal of RNA primer"/>
    <property type="evidence" value="ECO:0007669"/>
    <property type="project" value="TreeGrafter"/>
</dbReference>
<evidence type="ECO:0000256" key="8">
    <source>
        <dbReference type="ARBA" id="ARBA00022490"/>
    </source>
</evidence>
<dbReference type="InterPro" id="IPR001352">
    <property type="entry name" value="RNase_HII/HIII"/>
</dbReference>
<evidence type="ECO:0000256" key="10">
    <source>
        <dbReference type="ARBA" id="ARBA00022723"/>
    </source>
</evidence>
<reference evidence="18 19" key="1">
    <citation type="journal article" date="2008" name="J. Biotechnol.">
        <title>Ultrafast pyrosequencing of Corynebacterium kroppenstedtii DSM44385 revealed insights into the physiology of a lipophilic corynebacterium that lacks mycolic acids.</title>
        <authorList>
            <person name="Tauch A."/>
            <person name="Schneider J."/>
            <person name="Szczepanowski R."/>
            <person name="Tilker A."/>
            <person name="Viehoever P."/>
            <person name="Gartemann K.-H."/>
            <person name="Arnold W."/>
            <person name="Blom J."/>
            <person name="Brinkrolf K."/>
            <person name="Brune I."/>
            <person name="Goetker S."/>
            <person name="Weisshaar B."/>
            <person name="Goesmann A."/>
            <person name="Droege M."/>
            <person name="Puehler A."/>
        </authorList>
    </citation>
    <scope>NUCLEOTIDE SEQUENCE [LARGE SCALE GENOMIC DNA]</scope>
    <source>
        <strain evidence="19">DSM 44385 / JCM 11950 / CIP 105744 / CCUG 35717</strain>
    </source>
</reference>
<comment type="cofactor">
    <cofactor evidence="2">
        <name>Mg(2+)</name>
        <dbReference type="ChEBI" id="CHEBI:18420"/>
    </cofactor>
</comment>
<dbReference type="InterPro" id="IPR022898">
    <property type="entry name" value="RNase_HII"/>
</dbReference>
<feature type="binding site" evidence="14 15">
    <location>
        <position position="72"/>
    </location>
    <ligand>
        <name>a divalent metal cation</name>
        <dbReference type="ChEBI" id="CHEBI:60240"/>
    </ligand>
</feature>
<dbReference type="Gene3D" id="3.30.420.10">
    <property type="entry name" value="Ribonuclease H-like superfamily/Ribonuclease H"/>
    <property type="match status" value="1"/>
</dbReference>
<evidence type="ECO:0000256" key="14">
    <source>
        <dbReference type="HAMAP-Rule" id="MF_00052"/>
    </source>
</evidence>
<evidence type="ECO:0000256" key="15">
    <source>
        <dbReference type="PROSITE-ProRule" id="PRU01319"/>
    </source>
</evidence>
<dbReference type="PANTHER" id="PTHR10954">
    <property type="entry name" value="RIBONUCLEASE H2 SUBUNIT A"/>
    <property type="match status" value="1"/>
</dbReference>
<dbReference type="NCBIfam" id="NF000598">
    <property type="entry name" value="PRK00015.2-2"/>
    <property type="match status" value="1"/>
</dbReference>
<sequence length="261" mass="28357">MLITSGRGLLVDGHSRSFNQVRACVDMSKHAGTRHTGAWLNVQATRIRRMPQARTYEDALVKAGLGPVAGVDEAGRGACCGPMAIAACILPAKPIHPLDKLTDSKKLSPTMREKLFPIIKDSAESWSVILIPAADIDKYGVQAMNIAGMRRAVGVLDQRPHYVLTDAMRVDGLTQPHLPIIGGDSAARCIAAASVLAKVTRDRYMCDLAERYPGYGLEKHKGYGTAQHIDAVRLHGGTPEHRYTYRNVAEAVGAYRTHHSI</sequence>
<protein>
    <recommendedName>
        <fullName evidence="7 14">Ribonuclease HII</fullName>
        <shortName evidence="14">RNase HII</shortName>
        <ecNumber evidence="6 14">3.1.26.4</ecNumber>
    </recommendedName>
</protein>
<keyword evidence="9 14" id="KW-0540">Nuclease</keyword>
<keyword evidence="10 14" id="KW-0479">Metal-binding</keyword>
<dbReference type="InterPro" id="IPR012337">
    <property type="entry name" value="RNaseH-like_sf"/>
</dbReference>
<evidence type="ECO:0000256" key="3">
    <source>
        <dbReference type="ARBA" id="ARBA00004065"/>
    </source>
</evidence>
<keyword evidence="19" id="KW-1185">Reference proteome</keyword>